<accession>A0A061J1Y5</accession>
<proteinExistence type="predicted"/>
<evidence type="ECO:0000313" key="5">
    <source>
        <dbReference type="Proteomes" id="UP000031737"/>
    </source>
</evidence>
<dbReference type="PROSITE" id="PS50088">
    <property type="entry name" value="ANK_REPEAT"/>
    <property type="match status" value="2"/>
</dbReference>
<evidence type="ECO:0000313" key="4">
    <source>
        <dbReference type="EMBL" id="ESL09428.1"/>
    </source>
</evidence>
<feature type="repeat" description="ANK" evidence="3">
    <location>
        <begin position="93"/>
        <end position="125"/>
    </location>
</feature>
<dbReference type="VEuPathDB" id="TriTrypDB:TRSC58_02849"/>
<keyword evidence="2 3" id="KW-0040">ANK repeat</keyword>
<comment type="caution">
    <text evidence="4">The sequence shown here is derived from an EMBL/GenBank/DDBJ whole genome shotgun (WGS) entry which is preliminary data.</text>
</comment>
<dbReference type="SMART" id="SM00248">
    <property type="entry name" value="ANK"/>
    <property type="match status" value="2"/>
</dbReference>
<dbReference type="Gene3D" id="1.25.40.20">
    <property type="entry name" value="Ankyrin repeat-containing domain"/>
    <property type="match status" value="1"/>
</dbReference>
<dbReference type="SUPFAM" id="SSF48403">
    <property type="entry name" value="Ankyrin repeat"/>
    <property type="match status" value="1"/>
</dbReference>
<evidence type="ECO:0000256" key="1">
    <source>
        <dbReference type="ARBA" id="ARBA00022737"/>
    </source>
</evidence>
<dbReference type="OrthoDB" id="244827at2759"/>
<evidence type="ECO:0000256" key="2">
    <source>
        <dbReference type="ARBA" id="ARBA00023043"/>
    </source>
</evidence>
<dbReference type="PANTHER" id="PTHR24171">
    <property type="entry name" value="ANKYRIN REPEAT DOMAIN-CONTAINING PROTEIN 39-RELATED"/>
    <property type="match status" value="1"/>
</dbReference>
<keyword evidence="5" id="KW-1185">Reference proteome</keyword>
<dbReference type="InterPro" id="IPR036770">
    <property type="entry name" value="Ankyrin_rpt-contain_sf"/>
</dbReference>
<dbReference type="PANTHER" id="PTHR24171:SF9">
    <property type="entry name" value="ANKYRIN REPEAT DOMAIN-CONTAINING PROTEIN 39"/>
    <property type="match status" value="1"/>
</dbReference>
<sequence length="421" mass="46422">MSFDGAARSKVIVWKHGYVGDGIDADEQMRLVVDAIKNNDKELFLHWIELSEDINMRDSCGNTALHWAAALGCLPAVTYLLIAGAEVDALNSNGACPLHCAAICGYVNIIEQLLRNGADATVANYNGQTMFDLLRIMGWEGASIMLERLEAALFGPGNSGKIIIDVSFSDASLLGSLPASLLLDAGNSEGNEVAVRGSLLIQDKKRHCADTNGTNPSDAEELLYMQRGAEVELLVSSEMAERNEVIMEYTRWMLSIRNTMMPKSVVPVEQRPREVEVVFGEKYSPHGPHQLLVRMVGDAEGEELWVDAEEVADCVAVKAYVDRYNRTIHTQSNSLNLLSSGGFYSRDPLENTERQELSRELNKLLHEDLHVLPRVPESSASKALKTQLPPLCVSSSMKLVPRQPVNERKLTGSLNGHYAEW</sequence>
<keyword evidence="1" id="KW-0677">Repeat</keyword>
<dbReference type="AlphaFoldDB" id="A0A061J1Y5"/>
<dbReference type="Proteomes" id="UP000031737">
    <property type="component" value="Unassembled WGS sequence"/>
</dbReference>
<dbReference type="PROSITE" id="PS50297">
    <property type="entry name" value="ANK_REP_REGION"/>
    <property type="match status" value="2"/>
</dbReference>
<evidence type="ECO:0000256" key="3">
    <source>
        <dbReference type="PROSITE-ProRule" id="PRU00023"/>
    </source>
</evidence>
<feature type="repeat" description="ANK" evidence="3">
    <location>
        <begin position="60"/>
        <end position="92"/>
    </location>
</feature>
<organism evidence="4 5">
    <name type="scientific">Trypanosoma rangeli SC58</name>
    <dbReference type="NCBI Taxonomy" id="429131"/>
    <lineage>
        <taxon>Eukaryota</taxon>
        <taxon>Discoba</taxon>
        <taxon>Euglenozoa</taxon>
        <taxon>Kinetoplastea</taxon>
        <taxon>Metakinetoplastina</taxon>
        <taxon>Trypanosomatida</taxon>
        <taxon>Trypanosomatidae</taxon>
        <taxon>Trypanosoma</taxon>
        <taxon>Herpetosoma</taxon>
    </lineage>
</organism>
<reference evidence="4 5" key="1">
    <citation type="submission" date="2013-07" db="EMBL/GenBank/DDBJ databases">
        <authorList>
            <person name="Stoco P.H."/>
            <person name="Wagner G."/>
            <person name="Gerber A."/>
            <person name="Zaha A."/>
            <person name="Thompson C."/>
            <person name="Bartholomeu D.C."/>
            <person name="Luckemeyer D.D."/>
            <person name="Bahia D."/>
            <person name="Loreto E."/>
            <person name="Prestes E.B."/>
            <person name="Lima F.M."/>
            <person name="Rodrigues-Luiz G."/>
            <person name="Vallejo G.A."/>
            <person name="Filho J.F."/>
            <person name="Monteiro K.M."/>
            <person name="Tyler K.M."/>
            <person name="de Almeida L.G."/>
            <person name="Ortiz M.F."/>
            <person name="Siervo M.A."/>
            <person name="de Moraes M.H."/>
            <person name="Cunha O.L."/>
            <person name="Mendonca-Neto R."/>
            <person name="Silva R."/>
            <person name="Teixeira S.M."/>
            <person name="Murta S.M."/>
            <person name="Sincero T.C."/>
            <person name="Mendes T.A."/>
            <person name="Urmenyi T.P."/>
            <person name="Silva V.G."/>
            <person name="da Rocha W.D."/>
            <person name="Andersson B."/>
            <person name="Romanha A.J."/>
            <person name="Steindel M."/>
            <person name="de Vasconcelos A.T."/>
            <person name="Grisard E.C."/>
        </authorList>
    </citation>
    <scope>NUCLEOTIDE SEQUENCE [LARGE SCALE GENOMIC DNA]</scope>
    <source>
        <strain evidence="4 5">SC58</strain>
    </source>
</reference>
<protein>
    <submittedName>
        <fullName evidence="4">Uncharacterized protein</fullName>
    </submittedName>
</protein>
<gene>
    <name evidence="4" type="ORF">TRSC58_02849</name>
</gene>
<name>A0A061J1Y5_TRYRA</name>
<dbReference type="InterPro" id="IPR002110">
    <property type="entry name" value="Ankyrin_rpt"/>
</dbReference>
<dbReference type="Pfam" id="PF12796">
    <property type="entry name" value="Ank_2"/>
    <property type="match status" value="1"/>
</dbReference>
<dbReference type="EMBL" id="AUPL01002849">
    <property type="protein sequence ID" value="ESL09428.1"/>
    <property type="molecule type" value="Genomic_DNA"/>
</dbReference>